<reference evidence="1" key="1">
    <citation type="submission" date="2022-05" db="EMBL/GenBank/DDBJ databases">
        <title>Chromosome-level genome of Chaenocephalus aceratus.</title>
        <authorList>
            <person name="Park H."/>
        </authorList>
    </citation>
    <scope>NUCLEOTIDE SEQUENCE</scope>
    <source>
        <strain evidence="1">KU_202001</strain>
    </source>
</reference>
<protein>
    <submittedName>
        <fullName evidence="1">Uncharacterized protein</fullName>
    </submittedName>
</protein>
<name>A0ACB9XPV4_CHAAC</name>
<keyword evidence="2" id="KW-1185">Reference proteome</keyword>
<sequence length="299" mass="33663">MPQKIPKLKPNCSRTRRTPPTTRQAKLKLKMDTANVNAGGASANLIASSAQAESNGKILEAIHSLRADVTTRNDEILAAISEIKTDLSSYSGRLTQAEDRIGETEDNVTVLHNTVNGMEKVITALTEKVDDLENRDRRSNLRVIGLPENAEGRDVESFLEKWIPEVLGPENFPTPLVIERAHRIPGGRPKPNSPPPPRPLIVTFLNFRDKVRVMQAARAKEKVIYGTRHIMFFPDFSAEVTKRRMKYGEVKQQLRTRGIQFGLIFPARMYTLHNGKRRVFNTPEEVESFIRDGKDTDNG</sequence>
<evidence type="ECO:0000313" key="2">
    <source>
        <dbReference type="Proteomes" id="UP001057452"/>
    </source>
</evidence>
<proteinExistence type="predicted"/>
<organism evidence="1 2">
    <name type="scientific">Chaenocephalus aceratus</name>
    <name type="common">Blackfin icefish</name>
    <name type="synonym">Chaenichthys aceratus</name>
    <dbReference type="NCBI Taxonomy" id="36190"/>
    <lineage>
        <taxon>Eukaryota</taxon>
        <taxon>Metazoa</taxon>
        <taxon>Chordata</taxon>
        <taxon>Craniata</taxon>
        <taxon>Vertebrata</taxon>
        <taxon>Euteleostomi</taxon>
        <taxon>Actinopterygii</taxon>
        <taxon>Neopterygii</taxon>
        <taxon>Teleostei</taxon>
        <taxon>Neoteleostei</taxon>
        <taxon>Acanthomorphata</taxon>
        <taxon>Eupercaria</taxon>
        <taxon>Perciformes</taxon>
        <taxon>Notothenioidei</taxon>
        <taxon>Channichthyidae</taxon>
        <taxon>Chaenocephalus</taxon>
    </lineage>
</organism>
<dbReference type="EMBL" id="CM043788">
    <property type="protein sequence ID" value="KAI4829097.1"/>
    <property type="molecule type" value="Genomic_DNA"/>
</dbReference>
<dbReference type="Proteomes" id="UP001057452">
    <property type="component" value="Chromosome 4"/>
</dbReference>
<comment type="caution">
    <text evidence="1">The sequence shown here is derived from an EMBL/GenBank/DDBJ whole genome shotgun (WGS) entry which is preliminary data.</text>
</comment>
<evidence type="ECO:0000313" key="1">
    <source>
        <dbReference type="EMBL" id="KAI4829097.1"/>
    </source>
</evidence>
<accession>A0ACB9XPV4</accession>
<gene>
    <name evidence="1" type="ORF">KUCAC02_023159</name>
</gene>